<dbReference type="Pfam" id="PF00668">
    <property type="entry name" value="Condensation"/>
    <property type="match status" value="3"/>
</dbReference>
<evidence type="ECO:0000256" key="2">
    <source>
        <dbReference type="ARBA" id="ARBA00022553"/>
    </source>
</evidence>
<dbReference type="OrthoDB" id="4864404at2759"/>
<dbReference type="STRING" id="43265.A0A545V687"/>
<dbReference type="EMBL" id="SPUK01000005">
    <property type="protein sequence ID" value="TQV97208.1"/>
    <property type="molecule type" value="Genomic_DNA"/>
</dbReference>
<dbReference type="InterPro" id="IPR023213">
    <property type="entry name" value="CAT-like_dom_sf"/>
</dbReference>
<dbReference type="GO" id="GO:0016874">
    <property type="term" value="F:ligase activity"/>
    <property type="evidence" value="ECO:0007669"/>
    <property type="project" value="UniProtKB-KW"/>
</dbReference>
<comment type="similarity">
    <text evidence="4">Belongs to the NRP synthetase family.</text>
</comment>
<dbReference type="SUPFAM" id="SSF52777">
    <property type="entry name" value="CoA-dependent acyltransferases"/>
    <property type="match status" value="6"/>
</dbReference>
<dbReference type="InterPro" id="IPR042099">
    <property type="entry name" value="ANL_N_sf"/>
</dbReference>
<dbReference type="SUPFAM" id="SSF56801">
    <property type="entry name" value="Acetyl-CoA synthetase-like"/>
    <property type="match status" value="1"/>
</dbReference>
<evidence type="ECO:0000313" key="6">
    <source>
        <dbReference type="EMBL" id="TQV97208.1"/>
    </source>
</evidence>
<dbReference type="InterPro" id="IPR001242">
    <property type="entry name" value="Condensation_dom"/>
</dbReference>
<gene>
    <name evidence="6" type="ORF">IF1G_04448</name>
</gene>
<keyword evidence="1" id="KW-0596">Phosphopantetheine</keyword>
<dbReference type="Gene3D" id="3.30.559.30">
    <property type="entry name" value="Nonribosomal peptide synthetase, condensation domain"/>
    <property type="match status" value="3"/>
</dbReference>
<dbReference type="PROSITE" id="PS00012">
    <property type="entry name" value="PHOSPHOPANTETHEINE"/>
    <property type="match status" value="1"/>
</dbReference>
<keyword evidence="2" id="KW-0597">Phosphoprotein</keyword>
<dbReference type="Pfam" id="PF00550">
    <property type="entry name" value="PP-binding"/>
    <property type="match status" value="2"/>
</dbReference>
<dbReference type="InterPro" id="IPR000873">
    <property type="entry name" value="AMP-dep_synth/lig_dom"/>
</dbReference>
<dbReference type="FunFam" id="3.30.300.30:FF:000015">
    <property type="entry name" value="Nonribosomal peptide synthase SidD"/>
    <property type="match status" value="1"/>
</dbReference>
<dbReference type="InterPro" id="IPR036736">
    <property type="entry name" value="ACP-like_sf"/>
</dbReference>
<dbReference type="InterPro" id="IPR020845">
    <property type="entry name" value="AMP-binding_CS"/>
</dbReference>
<dbReference type="CDD" id="cd19545">
    <property type="entry name" value="FUM14_C_NRPS-like"/>
    <property type="match status" value="1"/>
</dbReference>
<dbReference type="InterPro" id="IPR006162">
    <property type="entry name" value="Ppantetheine_attach_site"/>
</dbReference>
<evidence type="ECO:0000259" key="5">
    <source>
        <dbReference type="PROSITE" id="PS50075"/>
    </source>
</evidence>
<keyword evidence="7" id="KW-1185">Reference proteome</keyword>
<evidence type="ECO:0000313" key="7">
    <source>
        <dbReference type="Proteomes" id="UP000315783"/>
    </source>
</evidence>
<comment type="caution">
    <text evidence="6">The sequence shown here is derived from an EMBL/GenBank/DDBJ whole genome shotgun (WGS) entry which is preliminary data.</text>
</comment>
<dbReference type="FunFam" id="3.40.50.12780:FF:000014">
    <property type="entry name" value="Nonribosomal peptide synthetase 1"/>
    <property type="match status" value="1"/>
</dbReference>
<dbReference type="NCBIfam" id="TIGR01733">
    <property type="entry name" value="AA-adenyl-dom"/>
    <property type="match status" value="1"/>
</dbReference>
<proteinExistence type="inferred from homology"/>
<dbReference type="InterPro" id="IPR009081">
    <property type="entry name" value="PP-bd_ACP"/>
</dbReference>
<name>A0A545V687_9HYPO</name>
<reference evidence="6 7" key="1">
    <citation type="journal article" date="2019" name="Appl. Microbiol. Biotechnol.">
        <title>Genome sequence of Isaria javanica and comparative genome analysis insights into family S53 peptidase evolution in fungal entomopathogens.</title>
        <authorList>
            <person name="Lin R."/>
            <person name="Zhang X."/>
            <person name="Xin B."/>
            <person name="Zou M."/>
            <person name="Gao Y."/>
            <person name="Qin F."/>
            <person name="Hu Q."/>
            <person name="Xie B."/>
            <person name="Cheng X."/>
        </authorList>
    </citation>
    <scope>NUCLEOTIDE SEQUENCE [LARGE SCALE GENOMIC DNA]</scope>
    <source>
        <strain evidence="6 7">IJ1G</strain>
    </source>
</reference>
<feature type="domain" description="Carrier" evidence="5">
    <location>
        <begin position="1117"/>
        <end position="1193"/>
    </location>
</feature>
<dbReference type="Proteomes" id="UP000315783">
    <property type="component" value="Unassembled WGS sequence"/>
</dbReference>
<dbReference type="InterPro" id="IPR010071">
    <property type="entry name" value="AA_adenyl_dom"/>
</dbReference>
<dbReference type="PANTHER" id="PTHR45398:SF1">
    <property type="entry name" value="ENZYME, PUTATIVE (JCVI)-RELATED"/>
    <property type="match status" value="1"/>
</dbReference>
<dbReference type="CDD" id="cd05918">
    <property type="entry name" value="A_NRPS_SidN3_like"/>
    <property type="match status" value="1"/>
</dbReference>
<evidence type="ECO:0000256" key="4">
    <source>
        <dbReference type="ARBA" id="ARBA00029454"/>
    </source>
</evidence>
<dbReference type="Gene3D" id="3.40.50.12780">
    <property type="entry name" value="N-terminal domain of ligase-like"/>
    <property type="match status" value="1"/>
</dbReference>
<dbReference type="PROSITE" id="PS00455">
    <property type="entry name" value="AMP_BINDING"/>
    <property type="match status" value="1"/>
</dbReference>
<organism evidence="6 7">
    <name type="scientific">Cordyceps javanica</name>
    <dbReference type="NCBI Taxonomy" id="43265"/>
    <lineage>
        <taxon>Eukaryota</taxon>
        <taxon>Fungi</taxon>
        <taxon>Dikarya</taxon>
        <taxon>Ascomycota</taxon>
        <taxon>Pezizomycotina</taxon>
        <taxon>Sordariomycetes</taxon>
        <taxon>Hypocreomycetidae</taxon>
        <taxon>Hypocreales</taxon>
        <taxon>Cordycipitaceae</taxon>
        <taxon>Cordyceps</taxon>
    </lineage>
</organism>
<feature type="domain" description="Carrier" evidence="5">
    <location>
        <begin position="29"/>
        <end position="105"/>
    </location>
</feature>
<accession>A0A545V687</accession>
<protein>
    <submittedName>
        <fullName evidence="6">HC-toxin synthetase</fullName>
    </submittedName>
</protein>
<dbReference type="SUPFAM" id="SSF47336">
    <property type="entry name" value="ACP-like"/>
    <property type="match status" value="2"/>
</dbReference>
<dbReference type="Gene3D" id="3.30.300.30">
    <property type="match status" value="1"/>
</dbReference>
<dbReference type="PROSITE" id="PS50075">
    <property type="entry name" value="CARRIER"/>
    <property type="match status" value="2"/>
</dbReference>
<dbReference type="Pfam" id="PF00501">
    <property type="entry name" value="AMP-binding"/>
    <property type="match status" value="1"/>
</dbReference>
<dbReference type="Gene3D" id="1.10.1200.10">
    <property type="entry name" value="ACP-like"/>
    <property type="match status" value="2"/>
</dbReference>
<evidence type="ECO:0000256" key="3">
    <source>
        <dbReference type="ARBA" id="ARBA00022598"/>
    </source>
</evidence>
<evidence type="ECO:0000256" key="1">
    <source>
        <dbReference type="ARBA" id="ARBA00022450"/>
    </source>
</evidence>
<keyword evidence="3" id="KW-0436">Ligase</keyword>
<dbReference type="Gene3D" id="3.30.559.10">
    <property type="entry name" value="Chloramphenicol acetyltransferase-like domain"/>
    <property type="match status" value="3"/>
</dbReference>
<dbReference type="PANTHER" id="PTHR45398">
    <property type="match status" value="1"/>
</dbReference>
<sequence>MSISVLAHPAIPLDRYWKDTLDEPSTQNSGRDTIITRLRELWAEILGQSASDFTDQDVFFDVGGDSISALDLAVASQRQGIILTVEQIFFNASLEDMAKVATLSQNGIEEIIDLPPEPFDLLSPMFPLEVQTNTLTRLCHVAPDKIENAYPCTSMQESLVVVSEGAENAYVLQLVYEMDKSVQVEDFRLAWEATVCENPVLRTRICHLEQIGYVQAVLQDEIEWRTATGLSRFLEGDAGLPMNLGDRFFRYALVADGARRYFVWTVHHALCDGASILEILEEVSQRFRNERPRQRYNFDRFVRATVPSASHDAQEFWRKTLADTPASIYPALPSPDFHATPSSVLRRPLNIPESSVLGSTKALLLRSAWAVLISHYTGAEDVSFGAIVSGRSSSLMPEIERVTGPTIGLLPIVLRVDREQSVVSFLARVRDQAAEMMPFEQTGIINIRKYSSEQSTACDFQSLFVAHSSEPSQAAAPALKALGLKDVPGLGKVEEHPYPLIVSVFLSSGTEAQLKIQYDERVISAQYARNLGNQFQAVVHQLVSATSETLLGSISPLNKEDIAQIREWNKFTPPPEETCFHHLFRRQVCRTPHAEAVCSLEESLTYAEVDNISSSLSVRLIKLGVNPETFVAVCFEKSIWTVVAMLAVFKAGGAYVPIDPTHPRGRILEVVEATQIKVAIASPLTKGALEGICEVLISIENLPLSHLPDALETLSSRVRPTNSAYLLFTSGSTGKPKGLLVSHSALCTSILHHGTAFGASRDWRTVQFSAHTFDLSVAEFFTTLAFGGCICVPSDHDRMNNLAATIRSLNVNTALLTPTAANLLMPEEVPNLKRIVLAGEPVTKETIRRWASHVSLTNAYGPAETTIYCAGNVGISIDANPAAIGRNIGATMWIANVNDHNQLCAIGCVGEIVISGALLAKGYYAAPEITEASFVAAPEWLRMIQPCGTYDRIYKSGDLARHNPDGSFHIIGRKDTQVKLRGYRIELGEIENRIMEQGAVTMALAILPQLGPCSRQIVAIVSFDRLQLGHKNGPEVIVASERERKDAHGSLEKLKAHLAFTLPDYMIPSIWVVLNRVPLLSAGKINRNAIRSWIQSMDMGMYSQLTDGISSVDESDFVSASSLNSLRLIWSQVLNVPLERIGKKSSFFSLGGDSISAIQVVSKARAIGFSITVREILRSKTLGTLVTLIRNEISNEPNIFEKLQVPYRTDEAFRLSPIQRLFRASNGDSTSVARFNQALMLRLRRPFPESIVQEAFSAAVERHEMLRTRFPREHDWTRQVTTSHGEGHYRFKSHGHLAEEQIAQVVTESHDSICISTGPAFSVDLFYVAKETLLFLSAHHLVIDLVSWRILLQDVEDYIETGSFKTSVGTSFYQWTRFLESKFASDDLNPDGPENRHEDDLDYMGFQAFHNTRAEVQVARWVLDRAATRDLLNLSVTRASAEPVEVIMAAVASSFWEVFRRPCPTLFVEGHGREPLDSGIDLSNTVGWFTVLYPITSFPTENAWLEQYIHHVRKGRQVHPDNGLEYFARSLLTEGNDLSHLQTKPIQFNFQGTYHQFESDDSVFGLVDYPNLEDTLIGSSVKRTSVFEIEAAIRDGQLQFSFSFPQHLNNISRVLDWSNHIKSTLHSLGQILREDGGFLLPGSVSSFLSTDDFFAHEEELKSRLGDNPSIVVEDAYPCSPMQQEMLRQQALDPSVFLLSWAMEISTARSEPIDLARLSRSWKNVVQKHTILRTVFLQGQTTRATPLQVVLAAVEPDITISSTLEAYNDWKDAPSYSRNSLLPHRLLINRIGEKVIAHLEISHLAIDGWSLGLIKTDLLAGYDADDIDVEMNDAPYRRFISAHSQAHIRADEEYWASALHNYRPSLITTPTSRTQPSVQFPSAKTIISLPTLDARSFAAIGSQHGITLASIFNAAWAQTLRIYTQHPDVVFGYVVSGRDLDIPGVFDIVGPLVNVLAHHLRDVPASGTFEELIILAQKIQEQRMSDGQFTFCNIQEVIEKQLGVSQLFNSTVNFQRRPTAMEKAGLKVQDMERSKDPWHFDVLVRLVVDNDDRIQPQVEFDPAVLDGDRMQAVADDFWERLQISVS</sequence>
<dbReference type="InterPro" id="IPR045851">
    <property type="entry name" value="AMP-bd_C_sf"/>
</dbReference>